<dbReference type="Gene3D" id="1.10.510.10">
    <property type="entry name" value="Transferase(Phosphotransferase) domain 1"/>
    <property type="match status" value="1"/>
</dbReference>
<dbReference type="Pfam" id="PF00012">
    <property type="entry name" value="HSP70"/>
    <property type="match status" value="1"/>
</dbReference>
<dbReference type="KEGG" id="rml:FF011L_19480"/>
<dbReference type="PRINTS" id="PR00301">
    <property type="entry name" value="HEATSHOCK70"/>
</dbReference>
<keyword evidence="3 7" id="KW-0418">Kinase</keyword>
<dbReference type="GO" id="GO:0004674">
    <property type="term" value="F:protein serine/threonine kinase activity"/>
    <property type="evidence" value="ECO:0007669"/>
    <property type="project" value="UniProtKB-EC"/>
</dbReference>
<dbReference type="Gene3D" id="3.30.200.20">
    <property type="entry name" value="Phosphorylase Kinase, domain 1"/>
    <property type="match status" value="1"/>
</dbReference>
<dbReference type="InterPro" id="IPR043129">
    <property type="entry name" value="ATPase_NBD"/>
</dbReference>
<dbReference type="GO" id="GO:0005524">
    <property type="term" value="F:ATP binding"/>
    <property type="evidence" value="ECO:0007669"/>
    <property type="project" value="UniProtKB-UniRule"/>
</dbReference>
<dbReference type="GO" id="GO:0140662">
    <property type="term" value="F:ATP-dependent protein folding chaperone"/>
    <property type="evidence" value="ECO:0007669"/>
    <property type="project" value="InterPro"/>
</dbReference>
<dbReference type="Gene3D" id="3.90.640.10">
    <property type="entry name" value="Actin, Chain A, domain 4"/>
    <property type="match status" value="1"/>
</dbReference>
<dbReference type="Gene3D" id="3.30.420.40">
    <property type="match status" value="2"/>
</dbReference>
<dbReference type="AlphaFoldDB" id="A0A517MEI1"/>
<protein>
    <submittedName>
        <fullName evidence="7">Serine/threonine-protein kinase PknH</fullName>
        <ecNumber evidence="7">2.7.11.1</ecNumber>
    </submittedName>
</protein>
<dbReference type="InterPro" id="IPR011009">
    <property type="entry name" value="Kinase-like_dom_sf"/>
</dbReference>
<dbReference type="InterPro" id="IPR029047">
    <property type="entry name" value="HSP70_peptide-bd_sf"/>
</dbReference>
<dbReference type="SUPFAM" id="SSF53067">
    <property type="entry name" value="Actin-like ATPase domain"/>
    <property type="match status" value="2"/>
</dbReference>
<evidence type="ECO:0000256" key="1">
    <source>
        <dbReference type="ARBA" id="ARBA00022679"/>
    </source>
</evidence>
<proteinExistence type="predicted"/>
<dbReference type="PROSITE" id="PS50011">
    <property type="entry name" value="PROTEIN_KINASE_DOM"/>
    <property type="match status" value="1"/>
</dbReference>
<dbReference type="PANTHER" id="PTHR43289:SF6">
    <property type="entry name" value="SERINE_THREONINE-PROTEIN KINASE NEKL-3"/>
    <property type="match status" value="1"/>
</dbReference>
<keyword evidence="1 7" id="KW-0808">Transferase</keyword>
<keyword evidence="4 5" id="KW-0067">ATP-binding</keyword>
<evidence type="ECO:0000256" key="3">
    <source>
        <dbReference type="ARBA" id="ARBA00022777"/>
    </source>
</evidence>
<keyword evidence="8" id="KW-1185">Reference proteome</keyword>
<evidence type="ECO:0000256" key="5">
    <source>
        <dbReference type="PROSITE-ProRule" id="PRU10141"/>
    </source>
</evidence>
<keyword evidence="2 5" id="KW-0547">Nucleotide-binding</keyword>
<dbReference type="SUPFAM" id="SSF56112">
    <property type="entry name" value="Protein kinase-like (PK-like)"/>
    <property type="match status" value="1"/>
</dbReference>
<gene>
    <name evidence="7" type="primary">pknH</name>
    <name evidence="7" type="ORF">FF011L_19480</name>
</gene>
<dbReference type="SUPFAM" id="SSF100920">
    <property type="entry name" value="Heat shock protein 70kD (HSP70), peptide-binding domain"/>
    <property type="match status" value="1"/>
</dbReference>
<evidence type="ECO:0000256" key="2">
    <source>
        <dbReference type="ARBA" id="ARBA00022741"/>
    </source>
</evidence>
<dbReference type="InterPro" id="IPR013126">
    <property type="entry name" value="Hsp_70_fam"/>
</dbReference>
<dbReference type="InterPro" id="IPR017441">
    <property type="entry name" value="Protein_kinase_ATP_BS"/>
</dbReference>
<evidence type="ECO:0000256" key="4">
    <source>
        <dbReference type="ARBA" id="ARBA00022840"/>
    </source>
</evidence>
<accession>A0A517MEI1</accession>
<dbReference type="PROSITE" id="PS00107">
    <property type="entry name" value="PROTEIN_KINASE_ATP"/>
    <property type="match status" value="1"/>
</dbReference>
<feature type="binding site" evidence="5">
    <location>
        <position position="57"/>
    </location>
    <ligand>
        <name>ATP</name>
        <dbReference type="ChEBI" id="CHEBI:30616"/>
    </ligand>
</feature>
<reference evidence="7 8" key="1">
    <citation type="submission" date="2019-02" db="EMBL/GenBank/DDBJ databases">
        <title>Deep-cultivation of Planctomycetes and their phenomic and genomic characterization uncovers novel biology.</title>
        <authorList>
            <person name="Wiegand S."/>
            <person name="Jogler M."/>
            <person name="Boedeker C."/>
            <person name="Pinto D."/>
            <person name="Vollmers J."/>
            <person name="Rivas-Marin E."/>
            <person name="Kohn T."/>
            <person name="Peeters S.H."/>
            <person name="Heuer A."/>
            <person name="Rast P."/>
            <person name="Oberbeckmann S."/>
            <person name="Bunk B."/>
            <person name="Jeske O."/>
            <person name="Meyerdierks A."/>
            <person name="Storesund J.E."/>
            <person name="Kallscheuer N."/>
            <person name="Luecker S."/>
            <person name="Lage O.M."/>
            <person name="Pohl T."/>
            <person name="Merkel B.J."/>
            <person name="Hornburger P."/>
            <person name="Mueller R.-W."/>
            <person name="Bruemmer F."/>
            <person name="Labrenz M."/>
            <person name="Spormann A.M."/>
            <person name="Op den Camp H."/>
            <person name="Overmann J."/>
            <person name="Amann R."/>
            <person name="Jetten M.S.M."/>
            <person name="Mascher T."/>
            <person name="Medema M.H."/>
            <person name="Devos D.P."/>
            <person name="Kaster A.-K."/>
            <person name="Ovreas L."/>
            <person name="Rohde M."/>
            <person name="Galperin M.Y."/>
            <person name="Jogler C."/>
        </authorList>
    </citation>
    <scope>NUCLEOTIDE SEQUENCE [LARGE SCALE GENOMIC DNA]</scope>
    <source>
        <strain evidence="7 8">FF011L</strain>
    </source>
</reference>
<dbReference type="PANTHER" id="PTHR43289">
    <property type="entry name" value="MITOGEN-ACTIVATED PROTEIN KINASE KINASE KINASE 20-RELATED"/>
    <property type="match status" value="1"/>
</dbReference>
<dbReference type="SMART" id="SM00220">
    <property type="entry name" value="S_TKc"/>
    <property type="match status" value="1"/>
</dbReference>
<dbReference type="Proteomes" id="UP000320672">
    <property type="component" value="Chromosome"/>
</dbReference>
<feature type="domain" description="Protein kinase" evidence="6">
    <location>
        <begin position="28"/>
        <end position="296"/>
    </location>
</feature>
<name>A0A517MEI1_9BACT</name>
<dbReference type="Gene3D" id="2.60.34.10">
    <property type="entry name" value="Substrate Binding Domain Of DNAk, Chain A, domain 1"/>
    <property type="match status" value="1"/>
</dbReference>
<sequence>MSASEQTGGGDDFDIHADVNIPAQIGGYRIERLLGEGGMGRVYLAVHGPMERIVALKTLTAARMGSPQAIERFYSEVRAAARLLHPNIVTAFDAGEAEGVHFLAMEYVDGPTLTQMVAERGPLSVPEAVDVLQQTATALHYAHVSSIVHRDIKPSNLMRGPRNVIKLLDLGLATIASDQRAPLESGRVLGTVEYMAPEQLEQANRADARSDIYALGATFFFLLTGRTPYEGDLLAQIQGHRDGAVPDLCTLRHDVDVRLDHVLRRMMAKRPQDRYASLSELLEDLTHWRASATPIFPAPGPAKTWKDRPTVGGDTTSTASTDVVGIDLGMFYGAIARANPKGELESLRAGGHNKPLLRLAIASRGDQLFFGNEALDYRIRRPERVAHCLPLYIGQATVERRVAGECCPPEVLLALVLRQVMSNGWPQKAAPQATAITVPSCYDQLHRRSILQAAQIAGLTSIRLIDRSIAAAQAVLMNDFTHSPLSVLDEPETQLAVAITGNTTEAVLLRRVGGRIQQLATSGAWHSGTLYWQHKLLDIAAQQCMQQYRFDPRESLADATRLQVASEKALRQLLLQPSTSFQFVARNRPLQLTIHRETLFSAVRKWLDRFHTMVEQVANSPLRGTASIQRCITIGSITKTPPIEMILGQILGPNAEFTPLERQDIARGAAVSVAGELPGRDGIPLPPQVCTARSLGVVVHDTTGKRKKVLPIVPQGTALPARTNRRLTPDRNPKSPPTLSIAEASGWEVEGWRSLGRHNLPKQTTNTPAEIGFDVDSNGLLSIRVRNPETGHSEPLPALPVPNLSEEEIQRWQQWVVNLDSKKA</sequence>
<dbReference type="EMBL" id="CP036262">
    <property type="protein sequence ID" value="QDS93187.1"/>
    <property type="molecule type" value="Genomic_DNA"/>
</dbReference>
<dbReference type="Pfam" id="PF00069">
    <property type="entry name" value="Pkinase"/>
    <property type="match status" value="1"/>
</dbReference>
<dbReference type="EC" id="2.7.11.1" evidence="7"/>
<organism evidence="7 8">
    <name type="scientific">Roseimaritima multifibrata</name>
    <dbReference type="NCBI Taxonomy" id="1930274"/>
    <lineage>
        <taxon>Bacteria</taxon>
        <taxon>Pseudomonadati</taxon>
        <taxon>Planctomycetota</taxon>
        <taxon>Planctomycetia</taxon>
        <taxon>Pirellulales</taxon>
        <taxon>Pirellulaceae</taxon>
        <taxon>Roseimaritima</taxon>
    </lineage>
</organism>
<dbReference type="CDD" id="cd14014">
    <property type="entry name" value="STKc_PknB_like"/>
    <property type="match status" value="1"/>
</dbReference>
<evidence type="ECO:0000259" key="6">
    <source>
        <dbReference type="PROSITE" id="PS50011"/>
    </source>
</evidence>
<evidence type="ECO:0000313" key="7">
    <source>
        <dbReference type="EMBL" id="QDS93187.1"/>
    </source>
</evidence>
<dbReference type="InterPro" id="IPR000719">
    <property type="entry name" value="Prot_kinase_dom"/>
</dbReference>
<evidence type="ECO:0000313" key="8">
    <source>
        <dbReference type="Proteomes" id="UP000320672"/>
    </source>
</evidence>